<evidence type="ECO:0000256" key="2">
    <source>
        <dbReference type="ARBA" id="ARBA00023082"/>
    </source>
</evidence>
<dbReference type="InterPro" id="IPR014284">
    <property type="entry name" value="RNA_pol_sigma-70_dom"/>
</dbReference>
<evidence type="ECO:0000313" key="7">
    <source>
        <dbReference type="Proteomes" id="UP000000925"/>
    </source>
</evidence>
<protein>
    <submittedName>
        <fullName evidence="6">RNA polymerase, sigma-24 subunit, ECF subfamily</fullName>
    </submittedName>
</protein>
<dbReference type="GO" id="GO:0016987">
    <property type="term" value="F:sigma factor activity"/>
    <property type="evidence" value="ECO:0007669"/>
    <property type="project" value="UniProtKB-KW"/>
</dbReference>
<name>D5EI92_CORAD</name>
<dbReference type="HOGENOM" id="CLU_047691_14_0_0"/>
<dbReference type="InterPro" id="IPR013325">
    <property type="entry name" value="RNA_pol_sigma_r2"/>
</dbReference>
<dbReference type="Proteomes" id="UP000000925">
    <property type="component" value="Chromosome"/>
</dbReference>
<dbReference type="GO" id="GO:0006352">
    <property type="term" value="P:DNA-templated transcription initiation"/>
    <property type="evidence" value="ECO:0007669"/>
    <property type="project" value="InterPro"/>
</dbReference>
<gene>
    <name evidence="6" type="ordered locus">Caka_3119</name>
</gene>
<dbReference type="PANTHER" id="PTHR43133:SF8">
    <property type="entry name" value="RNA POLYMERASE SIGMA FACTOR HI_1459-RELATED"/>
    <property type="match status" value="1"/>
</dbReference>
<keyword evidence="1" id="KW-0805">Transcription regulation</keyword>
<dbReference type="InterPro" id="IPR039425">
    <property type="entry name" value="RNA_pol_sigma-70-like"/>
</dbReference>
<keyword evidence="3" id="KW-0238">DNA-binding</keyword>
<evidence type="ECO:0000259" key="5">
    <source>
        <dbReference type="Pfam" id="PF04542"/>
    </source>
</evidence>
<dbReference type="EMBL" id="CP001998">
    <property type="protein sequence ID" value="ADE56132.1"/>
    <property type="molecule type" value="Genomic_DNA"/>
</dbReference>
<organism evidence="6 7">
    <name type="scientific">Coraliomargarita akajimensis (strain DSM 45221 / IAM 15411 / JCM 23193 / KCTC 12865 / 04OKA010-24)</name>
    <dbReference type="NCBI Taxonomy" id="583355"/>
    <lineage>
        <taxon>Bacteria</taxon>
        <taxon>Pseudomonadati</taxon>
        <taxon>Verrucomicrobiota</taxon>
        <taxon>Opitutia</taxon>
        <taxon>Puniceicoccales</taxon>
        <taxon>Coraliomargaritaceae</taxon>
        <taxon>Coraliomargarita</taxon>
    </lineage>
</organism>
<reference evidence="6 7" key="1">
    <citation type="journal article" date="2010" name="Stand. Genomic Sci.">
        <title>Complete genome sequence of Coraliomargarita akajimensis type strain (04OKA010-24).</title>
        <authorList>
            <person name="Mavromatis K."/>
            <person name="Abt B."/>
            <person name="Brambilla E."/>
            <person name="Lapidus A."/>
            <person name="Copeland A."/>
            <person name="Deshpande S."/>
            <person name="Nolan M."/>
            <person name="Lucas S."/>
            <person name="Tice H."/>
            <person name="Cheng J.F."/>
            <person name="Han C."/>
            <person name="Detter J.C."/>
            <person name="Woyke T."/>
            <person name="Goodwin L."/>
            <person name="Pitluck S."/>
            <person name="Held B."/>
            <person name="Brettin T."/>
            <person name="Tapia R."/>
            <person name="Ivanova N."/>
            <person name="Mikhailova N."/>
            <person name="Pati A."/>
            <person name="Liolios K."/>
            <person name="Chen A."/>
            <person name="Palaniappan K."/>
            <person name="Land M."/>
            <person name="Hauser L."/>
            <person name="Chang Y.J."/>
            <person name="Jeffries C.D."/>
            <person name="Rohde M."/>
            <person name="Goker M."/>
            <person name="Bristow J."/>
            <person name="Eisen J.A."/>
            <person name="Markowitz V."/>
            <person name="Hugenholtz P."/>
            <person name="Klenk H.P."/>
            <person name="Kyrpides N.C."/>
        </authorList>
    </citation>
    <scope>NUCLEOTIDE SEQUENCE [LARGE SCALE GENOMIC DNA]</scope>
    <source>
        <strain evidence="7">DSM 45221 / IAM 15411 / JCM 23193 / KCTC 12865</strain>
    </source>
</reference>
<proteinExistence type="predicted"/>
<dbReference type="PANTHER" id="PTHR43133">
    <property type="entry name" value="RNA POLYMERASE ECF-TYPE SIGMA FACTO"/>
    <property type="match status" value="1"/>
</dbReference>
<evidence type="ECO:0000256" key="3">
    <source>
        <dbReference type="ARBA" id="ARBA00023125"/>
    </source>
</evidence>
<dbReference type="Gene3D" id="1.10.1740.10">
    <property type="match status" value="1"/>
</dbReference>
<dbReference type="STRING" id="583355.Caka_3119"/>
<dbReference type="eggNOG" id="COG1595">
    <property type="taxonomic scope" value="Bacteria"/>
</dbReference>
<sequence>MKFDFARCVESFTAAWPSQARAASEPANALTRPFTQCYPHSTLTDAPVTQIPLAPSVTICGNGDWPPQTAIPSLMQSTLHNTSHTLLAKVHDLSDHQAWNTFVAKYQRFICHILRQSNIAPSDVDDLCQQILLKLTKSIGNYDRSRAKFRTWLAQLIRNTLFDHYRKVYAKGEHIDSEALSGSLEDEQSSQRMEQHIEQEWALFIVNTAMTRVEGHFRGDSVEVYRLTLKGLSADAIAQQKGLTVSTVYSMNKRVKAKVYQEIRKLQQELEYEF</sequence>
<keyword evidence="2" id="KW-0731">Sigma factor</keyword>
<dbReference type="Pfam" id="PF04542">
    <property type="entry name" value="Sigma70_r2"/>
    <property type="match status" value="1"/>
</dbReference>
<dbReference type="AlphaFoldDB" id="D5EI92"/>
<evidence type="ECO:0000256" key="1">
    <source>
        <dbReference type="ARBA" id="ARBA00023015"/>
    </source>
</evidence>
<dbReference type="InterPro" id="IPR007627">
    <property type="entry name" value="RNA_pol_sigma70_r2"/>
</dbReference>
<feature type="domain" description="RNA polymerase sigma-70 region 2" evidence="5">
    <location>
        <begin position="103"/>
        <end position="167"/>
    </location>
</feature>
<evidence type="ECO:0000313" key="6">
    <source>
        <dbReference type="EMBL" id="ADE56132.1"/>
    </source>
</evidence>
<evidence type="ECO:0000256" key="4">
    <source>
        <dbReference type="ARBA" id="ARBA00023163"/>
    </source>
</evidence>
<dbReference type="OrthoDB" id="265863at2"/>
<dbReference type="KEGG" id="caa:Caka_3119"/>
<dbReference type="NCBIfam" id="TIGR02937">
    <property type="entry name" value="sigma70-ECF"/>
    <property type="match status" value="1"/>
</dbReference>
<keyword evidence="4" id="KW-0804">Transcription</keyword>
<dbReference type="SUPFAM" id="SSF88946">
    <property type="entry name" value="Sigma2 domain of RNA polymerase sigma factors"/>
    <property type="match status" value="1"/>
</dbReference>
<dbReference type="GO" id="GO:0003677">
    <property type="term" value="F:DNA binding"/>
    <property type="evidence" value="ECO:0007669"/>
    <property type="project" value="UniProtKB-KW"/>
</dbReference>
<accession>D5EI92</accession>
<keyword evidence="7" id="KW-1185">Reference proteome</keyword>